<comment type="caution">
    <text evidence="1">The sequence shown here is derived from an EMBL/GenBank/DDBJ whole genome shotgun (WGS) entry which is preliminary data.</text>
</comment>
<dbReference type="Proteomes" id="UP000326912">
    <property type="component" value="Unassembled WGS sequence"/>
</dbReference>
<accession>A0A5J4KNH5</accession>
<dbReference type="EMBL" id="BKZW01000001">
    <property type="protein sequence ID" value="GER87861.1"/>
    <property type="molecule type" value="Genomic_DNA"/>
</dbReference>
<dbReference type="RefSeq" id="WP_162005109.1">
    <property type="nucleotide sequence ID" value="NZ_BKZW01000001.1"/>
</dbReference>
<evidence type="ECO:0000313" key="1">
    <source>
        <dbReference type="EMBL" id="GER87861.1"/>
    </source>
</evidence>
<gene>
    <name evidence="1" type="ORF">KDW_20230</name>
</gene>
<protein>
    <submittedName>
        <fullName evidence="1">Uncharacterized protein</fullName>
    </submittedName>
</protein>
<dbReference type="AlphaFoldDB" id="A0A5J4KNH5"/>
<keyword evidence="2" id="KW-1185">Reference proteome</keyword>
<name>A0A5J4KNH5_9CHLR</name>
<evidence type="ECO:0000313" key="2">
    <source>
        <dbReference type="Proteomes" id="UP000326912"/>
    </source>
</evidence>
<organism evidence="1 2">
    <name type="scientific">Dictyobacter vulcani</name>
    <dbReference type="NCBI Taxonomy" id="2607529"/>
    <lineage>
        <taxon>Bacteria</taxon>
        <taxon>Bacillati</taxon>
        <taxon>Chloroflexota</taxon>
        <taxon>Ktedonobacteria</taxon>
        <taxon>Ktedonobacterales</taxon>
        <taxon>Dictyobacteraceae</taxon>
        <taxon>Dictyobacter</taxon>
    </lineage>
</organism>
<proteinExistence type="predicted"/>
<sequence length="58" mass="6538">MARIDGVNPEEVETYIKKVLESQEKTWGAPLLNHLVYARRPSIFRGQGRCGLVSVPRA</sequence>
<reference evidence="1 2" key="1">
    <citation type="submission" date="2019-10" db="EMBL/GenBank/DDBJ databases">
        <title>Dictyobacter vulcani sp. nov., within the class Ktedonobacteria, isolated from soil of volcanic Mt. Zao.</title>
        <authorList>
            <person name="Zheng Y."/>
            <person name="Wang C.M."/>
            <person name="Sakai Y."/>
            <person name="Abe K."/>
            <person name="Yokota A."/>
            <person name="Yabe S."/>
        </authorList>
    </citation>
    <scope>NUCLEOTIDE SEQUENCE [LARGE SCALE GENOMIC DNA]</scope>
    <source>
        <strain evidence="1 2">W12</strain>
    </source>
</reference>